<dbReference type="Proteomes" id="UP000324897">
    <property type="component" value="Chromosome 6"/>
</dbReference>
<evidence type="ECO:0000313" key="2">
    <source>
        <dbReference type="Proteomes" id="UP000324897"/>
    </source>
</evidence>
<proteinExistence type="predicted"/>
<dbReference type="Gramene" id="TVU48905">
    <property type="protein sequence ID" value="TVU48905"/>
    <property type="gene ID" value="EJB05_00189"/>
</dbReference>
<sequence>MPGLKGVLFGHRALLLGYPQCSCLWCRPHGAHPYGKAKTVDIAPFSPARLNDHGMASMELENANECQCPNAPTH</sequence>
<dbReference type="AlphaFoldDB" id="A0A5J9WLR0"/>
<keyword evidence="2" id="KW-1185">Reference proteome</keyword>
<accession>A0A5J9WLR0</accession>
<comment type="caution">
    <text evidence="1">The sequence shown here is derived from an EMBL/GenBank/DDBJ whole genome shotgun (WGS) entry which is preliminary data.</text>
</comment>
<organism evidence="1 2">
    <name type="scientific">Eragrostis curvula</name>
    <name type="common">weeping love grass</name>
    <dbReference type="NCBI Taxonomy" id="38414"/>
    <lineage>
        <taxon>Eukaryota</taxon>
        <taxon>Viridiplantae</taxon>
        <taxon>Streptophyta</taxon>
        <taxon>Embryophyta</taxon>
        <taxon>Tracheophyta</taxon>
        <taxon>Spermatophyta</taxon>
        <taxon>Magnoliopsida</taxon>
        <taxon>Liliopsida</taxon>
        <taxon>Poales</taxon>
        <taxon>Poaceae</taxon>
        <taxon>PACMAD clade</taxon>
        <taxon>Chloridoideae</taxon>
        <taxon>Eragrostideae</taxon>
        <taxon>Eragrostidinae</taxon>
        <taxon>Eragrostis</taxon>
    </lineage>
</organism>
<reference evidence="1 2" key="1">
    <citation type="journal article" date="2019" name="Sci. Rep.">
        <title>A high-quality genome of Eragrostis curvula grass provides insights into Poaceae evolution and supports new strategies to enhance forage quality.</title>
        <authorList>
            <person name="Carballo J."/>
            <person name="Santos B.A.C.M."/>
            <person name="Zappacosta D."/>
            <person name="Garbus I."/>
            <person name="Selva J.P."/>
            <person name="Gallo C.A."/>
            <person name="Diaz A."/>
            <person name="Albertini E."/>
            <person name="Caccamo M."/>
            <person name="Echenique V."/>
        </authorList>
    </citation>
    <scope>NUCLEOTIDE SEQUENCE [LARGE SCALE GENOMIC DNA]</scope>
    <source>
        <strain evidence="2">cv. Victoria</strain>
        <tissue evidence="1">Leaf</tissue>
    </source>
</reference>
<protein>
    <submittedName>
        <fullName evidence="1">Uncharacterized protein</fullName>
    </submittedName>
</protein>
<evidence type="ECO:0000313" key="1">
    <source>
        <dbReference type="EMBL" id="TVU48905.1"/>
    </source>
</evidence>
<name>A0A5J9WLR0_9POAL</name>
<dbReference type="EMBL" id="RWGY01000002">
    <property type="protein sequence ID" value="TVU48905.1"/>
    <property type="molecule type" value="Genomic_DNA"/>
</dbReference>
<gene>
    <name evidence="1" type="ORF">EJB05_00189</name>
</gene>
<feature type="non-terminal residue" evidence="1">
    <location>
        <position position="1"/>
    </location>
</feature>